<dbReference type="InterPro" id="IPR003892">
    <property type="entry name" value="CUE"/>
</dbReference>
<sequence>MSYTVVFESLQEFFPQVDNRILKAASIEHASDLEAAVDFILQEVIPSIPEPIKSSENGQGKSNWYGAPPEDDDSQNLYYSIVNTTPPKRNGSNEVPANEGMSPSSSSKRRNWDLSVLIANNRASSQVQDFGNFSNQTIKNGGHQIGLKEGEVDGSNGLSNQPVSEPEVITRSTHSVNPEVLEDIVSDAKSSKMNLLDSVEKLTTMMKNVVHLEEKAKITKEEASTAGQNTLSKVEDLRQMLLRAKETNNMHAGEVYGERSILSTEARELQSRLLSLSDEKNKSLEIMVEIHRSLEARLEAATDEIARAEKVRIEREESAQRALKEQEEMMIAIVEESKKLQQEAEENTKLRDFLVERGRAVDSLQGEIAVLCEDITQLKEIVEGRLPMTKSIVSTISSLSSTSSASLNQNPASLQSDATIVLNQNPASLQSDATIVLNQNPASLQSDATIVLNQNPASLQSDATIVLNQNPASLQSDATIVYSDEKLIMTEGETRDGDGLSATDGSGGWELFEALNP</sequence>
<feature type="compositionally biased region" description="Polar residues" evidence="2">
    <location>
        <begin position="75"/>
        <end position="106"/>
    </location>
</feature>
<evidence type="ECO:0000313" key="5">
    <source>
        <dbReference type="Proteomes" id="UP000623129"/>
    </source>
</evidence>
<comment type="caution">
    <text evidence="4">The sequence shown here is derived from an EMBL/GenBank/DDBJ whole genome shotgun (WGS) entry which is preliminary data.</text>
</comment>
<evidence type="ECO:0000259" key="3">
    <source>
        <dbReference type="PROSITE" id="PS51140"/>
    </source>
</evidence>
<dbReference type="Proteomes" id="UP000623129">
    <property type="component" value="Unassembled WGS sequence"/>
</dbReference>
<feature type="coiled-coil region" evidence="1">
    <location>
        <begin position="284"/>
        <end position="343"/>
    </location>
</feature>
<keyword evidence="5" id="KW-1185">Reference proteome</keyword>
<accession>A0A833RD79</accession>
<dbReference type="CDD" id="cd14279">
    <property type="entry name" value="CUE"/>
    <property type="match status" value="1"/>
</dbReference>
<dbReference type="PANTHER" id="PTHR48459:SF1">
    <property type="entry name" value="CUE DOMAIN-CONTAINING PROTEIN"/>
    <property type="match status" value="1"/>
</dbReference>
<dbReference type="AlphaFoldDB" id="A0A833RD79"/>
<feature type="domain" description="CUE" evidence="3">
    <location>
        <begin position="2"/>
        <end position="45"/>
    </location>
</feature>
<gene>
    <name evidence="4" type="ORF">FCM35_KLT02435</name>
</gene>
<dbReference type="PROSITE" id="PS51140">
    <property type="entry name" value="CUE"/>
    <property type="match status" value="1"/>
</dbReference>
<keyword evidence="1" id="KW-0175">Coiled coil</keyword>
<evidence type="ECO:0000256" key="1">
    <source>
        <dbReference type="SAM" id="Coils"/>
    </source>
</evidence>
<evidence type="ECO:0000256" key="2">
    <source>
        <dbReference type="SAM" id="MobiDB-lite"/>
    </source>
</evidence>
<feature type="region of interest" description="Disordered" evidence="2">
    <location>
        <begin position="50"/>
        <end position="109"/>
    </location>
</feature>
<evidence type="ECO:0000313" key="4">
    <source>
        <dbReference type="EMBL" id="KAF3332858.1"/>
    </source>
</evidence>
<proteinExistence type="predicted"/>
<reference evidence="4" key="1">
    <citation type="submission" date="2020-01" db="EMBL/GenBank/DDBJ databases">
        <title>Genome sequence of Kobresia littledalei, the first chromosome-level genome in the family Cyperaceae.</title>
        <authorList>
            <person name="Qu G."/>
        </authorList>
    </citation>
    <scope>NUCLEOTIDE SEQUENCE</scope>
    <source>
        <strain evidence="4">C.B.Clarke</strain>
        <tissue evidence="4">Leaf</tissue>
    </source>
</reference>
<dbReference type="GO" id="GO:0043130">
    <property type="term" value="F:ubiquitin binding"/>
    <property type="evidence" value="ECO:0007669"/>
    <property type="project" value="InterPro"/>
</dbReference>
<protein>
    <recommendedName>
        <fullName evidence="3">CUE domain-containing protein</fullName>
    </recommendedName>
</protein>
<name>A0A833RD79_9POAL</name>
<organism evidence="4 5">
    <name type="scientific">Carex littledalei</name>
    <dbReference type="NCBI Taxonomy" id="544730"/>
    <lineage>
        <taxon>Eukaryota</taxon>
        <taxon>Viridiplantae</taxon>
        <taxon>Streptophyta</taxon>
        <taxon>Embryophyta</taxon>
        <taxon>Tracheophyta</taxon>
        <taxon>Spermatophyta</taxon>
        <taxon>Magnoliopsida</taxon>
        <taxon>Liliopsida</taxon>
        <taxon>Poales</taxon>
        <taxon>Cyperaceae</taxon>
        <taxon>Cyperoideae</taxon>
        <taxon>Cariceae</taxon>
        <taxon>Carex</taxon>
        <taxon>Carex subgen. Euthyceras</taxon>
    </lineage>
</organism>
<dbReference type="EMBL" id="SWLB01000011">
    <property type="protein sequence ID" value="KAF3332858.1"/>
    <property type="molecule type" value="Genomic_DNA"/>
</dbReference>
<dbReference type="PANTHER" id="PTHR48459">
    <property type="entry name" value="CUE DOMAIN-CONTAINING PROTEIN"/>
    <property type="match status" value="1"/>
</dbReference>
<dbReference type="OrthoDB" id="620544at2759"/>